<reference evidence="2" key="1">
    <citation type="journal article" date="2023" name="Mol. Phylogenet. Evol.">
        <title>Genome-scale phylogeny and comparative genomics of the fungal order Sordariales.</title>
        <authorList>
            <person name="Hensen N."/>
            <person name="Bonometti L."/>
            <person name="Westerberg I."/>
            <person name="Brannstrom I.O."/>
            <person name="Guillou S."/>
            <person name="Cros-Aarteil S."/>
            <person name="Calhoun S."/>
            <person name="Haridas S."/>
            <person name="Kuo A."/>
            <person name="Mondo S."/>
            <person name="Pangilinan J."/>
            <person name="Riley R."/>
            <person name="LaButti K."/>
            <person name="Andreopoulos B."/>
            <person name="Lipzen A."/>
            <person name="Chen C."/>
            <person name="Yan M."/>
            <person name="Daum C."/>
            <person name="Ng V."/>
            <person name="Clum A."/>
            <person name="Steindorff A."/>
            <person name="Ohm R.A."/>
            <person name="Martin F."/>
            <person name="Silar P."/>
            <person name="Natvig D.O."/>
            <person name="Lalanne C."/>
            <person name="Gautier V."/>
            <person name="Ament-Velasquez S.L."/>
            <person name="Kruys A."/>
            <person name="Hutchinson M.I."/>
            <person name="Powell A.J."/>
            <person name="Barry K."/>
            <person name="Miller A.N."/>
            <person name="Grigoriev I.V."/>
            <person name="Debuchy R."/>
            <person name="Gladieux P."/>
            <person name="Hiltunen Thoren M."/>
            <person name="Johannesson H."/>
        </authorList>
    </citation>
    <scope>NUCLEOTIDE SEQUENCE</scope>
    <source>
        <strain evidence="2">CBS 333.67</strain>
    </source>
</reference>
<name>A0AAJ0GTJ5_9PEZI</name>
<reference evidence="2" key="2">
    <citation type="submission" date="2023-06" db="EMBL/GenBank/DDBJ databases">
        <authorList>
            <consortium name="Lawrence Berkeley National Laboratory"/>
            <person name="Mondo S.J."/>
            <person name="Hensen N."/>
            <person name="Bonometti L."/>
            <person name="Westerberg I."/>
            <person name="Brannstrom I.O."/>
            <person name="Guillou S."/>
            <person name="Cros-Aarteil S."/>
            <person name="Calhoun S."/>
            <person name="Haridas S."/>
            <person name="Kuo A."/>
            <person name="Pangilinan J."/>
            <person name="Riley R."/>
            <person name="Labutti K."/>
            <person name="Andreopoulos B."/>
            <person name="Lipzen A."/>
            <person name="Chen C."/>
            <person name="Yanf M."/>
            <person name="Daum C."/>
            <person name="Ng V."/>
            <person name="Clum A."/>
            <person name="Steindorff A."/>
            <person name="Ohm R."/>
            <person name="Martin F."/>
            <person name="Silar P."/>
            <person name="Natvig D."/>
            <person name="Lalanne C."/>
            <person name="Gautier V."/>
            <person name="Ament-Velasquez S.L."/>
            <person name="Kruys A."/>
            <person name="Hutchinson M.I."/>
            <person name="Powell A.J."/>
            <person name="Barry K."/>
            <person name="Miller A.N."/>
            <person name="Grigoriev I.V."/>
            <person name="Debuchy R."/>
            <person name="Gladieux P."/>
            <person name="Thoren M.H."/>
            <person name="Johannesson H."/>
        </authorList>
    </citation>
    <scope>NUCLEOTIDE SEQUENCE</scope>
    <source>
        <strain evidence="2">CBS 333.67</strain>
    </source>
</reference>
<dbReference type="RefSeq" id="XP_062721686.1">
    <property type="nucleotide sequence ID" value="XM_062867933.1"/>
</dbReference>
<evidence type="ECO:0000256" key="1">
    <source>
        <dbReference type="SAM" id="MobiDB-lite"/>
    </source>
</evidence>
<dbReference type="AlphaFoldDB" id="A0AAJ0GTJ5"/>
<feature type="compositionally biased region" description="Low complexity" evidence="1">
    <location>
        <begin position="1"/>
        <end position="15"/>
    </location>
</feature>
<accession>A0AAJ0GTJ5</accession>
<feature type="region of interest" description="Disordered" evidence="1">
    <location>
        <begin position="1"/>
        <end position="20"/>
    </location>
</feature>
<evidence type="ECO:0000313" key="2">
    <source>
        <dbReference type="EMBL" id="KAK3305906.1"/>
    </source>
</evidence>
<evidence type="ECO:0000313" key="3">
    <source>
        <dbReference type="Proteomes" id="UP001273166"/>
    </source>
</evidence>
<organism evidence="2 3">
    <name type="scientific">Chaetomium strumarium</name>
    <dbReference type="NCBI Taxonomy" id="1170767"/>
    <lineage>
        <taxon>Eukaryota</taxon>
        <taxon>Fungi</taxon>
        <taxon>Dikarya</taxon>
        <taxon>Ascomycota</taxon>
        <taxon>Pezizomycotina</taxon>
        <taxon>Sordariomycetes</taxon>
        <taxon>Sordariomycetidae</taxon>
        <taxon>Sordariales</taxon>
        <taxon>Chaetomiaceae</taxon>
        <taxon>Chaetomium</taxon>
    </lineage>
</organism>
<protein>
    <submittedName>
        <fullName evidence="2">Uncharacterized protein</fullName>
    </submittedName>
</protein>
<dbReference type="GeneID" id="87886762"/>
<comment type="caution">
    <text evidence="2">The sequence shown here is derived from an EMBL/GenBank/DDBJ whole genome shotgun (WGS) entry which is preliminary data.</text>
</comment>
<gene>
    <name evidence="2" type="ORF">B0T15DRAFT_511772</name>
</gene>
<feature type="region of interest" description="Disordered" evidence="1">
    <location>
        <begin position="505"/>
        <end position="526"/>
    </location>
</feature>
<proteinExistence type="predicted"/>
<dbReference type="EMBL" id="JAUDZG010000004">
    <property type="protein sequence ID" value="KAK3305906.1"/>
    <property type="molecule type" value="Genomic_DNA"/>
</dbReference>
<sequence>MSELGSESSAGGLEAQRSRDGGCAPIETWRAVIVSTDYRYQSESLKPLPAKCKEAEDCVHLKSGEKGISMGTKQYPQERLHRVYLVRYGTGFYGQAQRANLESLGLRPDIASRVFDDAYFYNNVDKMCTRLLTTGLPSTLRGLIDRCDKQSSDWPPDGTSVVYVRAYTNLDLGPNQTASDDMGAYCGFTINAQRRDGEHKNGIVKCQANPRNTLRPTHYDVASRAPANGRHVFIVMSQFGTEGLKTGGTPEPKRMAEQTIMLMLQTYAPWLNTLVSMDATVQCPYTPKDRKGRSSRDRLPAQLAAVGGYRDFGAANALGIRVEWKHHTKDEWFTARLQAHWRMIRKARKGLRAGDATAVEELYQRAMALIQLVRGEDYPEAPEGFWRPLAVRGARPTVQKLEVDHMKQMMRWITACPPCAALGRCCTFTPRTALLAGWIGKDWKEVNPQDYVPVASRQAVPAYGAGPIRELVPHLSMPEPECDRVIQIDKPFEWDSLCSVIDPIELGEEDGDGMATDEEDEEDEDE</sequence>
<keyword evidence="3" id="KW-1185">Reference proteome</keyword>
<dbReference type="Proteomes" id="UP001273166">
    <property type="component" value="Unassembled WGS sequence"/>
</dbReference>